<dbReference type="SUPFAM" id="SSF55811">
    <property type="entry name" value="Nudix"/>
    <property type="match status" value="1"/>
</dbReference>
<dbReference type="EMBL" id="BARV01009355">
    <property type="protein sequence ID" value="GAI15302.1"/>
    <property type="molecule type" value="Genomic_DNA"/>
</dbReference>
<comment type="caution">
    <text evidence="1">The sequence shown here is derived from an EMBL/GenBank/DDBJ whole genome shotgun (WGS) entry which is preliminary data.</text>
</comment>
<reference evidence="1" key="1">
    <citation type="journal article" date="2014" name="Front. Microbiol.">
        <title>High frequency of phylogenetically diverse reductive dehalogenase-homologous genes in deep subseafloor sedimentary metagenomes.</title>
        <authorList>
            <person name="Kawai M."/>
            <person name="Futagami T."/>
            <person name="Toyoda A."/>
            <person name="Takaki Y."/>
            <person name="Nishi S."/>
            <person name="Hori S."/>
            <person name="Arai W."/>
            <person name="Tsubouchi T."/>
            <person name="Morono Y."/>
            <person name="Uchiyama I."/>
            <person name="Ito T."/>
            <person name="Fujiyama A."/>
            <person name="Inagaki F."/>
            <person name="Takami H."/>
        </authorList>
    </citation>
    <scope>NUCLEOTIDE SEQUENCE</scope>
    <source>
        <strain evidence="1">Expedition CK06-06</strain>
    </source>
</reference>
<sequence length="59" mass="6857">MYNKNLLHYIVVTGILVKDGKYLIVKRADWEKAFPGRWTVPGGKLEVLDYALREKDTPH</sequence>
<dbReference type="AlphaFoldDB" id="X1L7I8"/>
<name>X1L7I8_9ZZZZ</name>
<proteinExistence type="predicted"/>
<gene>
    <name evidence="1" type="ORF">S06H3_18484</name>
</gene>
<dbReference type="Gene3D" id="3.90.79.10">
    <property type="entry name" value="Nucleoside Triphosphate Pyrophosphohydrolase"/>
    <property type="match status" value="1"/>
</dbReference>
<accession>X1L7I8</accession>
<dbReference type="InterPro" id="IPR015797">
    <property type="entry name" value="NUDIX_hydrolase-like_dom_sf"/>
</dbReference>
<feature type="non-terminal residue" evidence="1">
    <location>
        <position position="59"/>
    </location>
</feature>
<organism evidence="1">
    <name type="scientific">marine sediment metagenome</name>
    <dbReference type="NCBI Taxonomy" id="412755"/>
    <lineage>
        <taxon>unclassified sequences</taxon>
        <taxon>metagenomes</taxon>
        <taxon>ecological metagenomes</taxon>
    </lineage>
</organism>
<evidence type="ECO:0008006" key="2">
    <source>
        <dbReference type="Google" id="ProtNLM"/>
    </source>
</evidence>
<evidence type="ECO:0000313" key="1">
    <source>
        <dbReference type="EMBL" id="GAI15302.1"/>
    </source>
</evidence>
<protein>
    <recommendedName>
        <fullName evidence="2">Nudix hydrolase domain-containing protein</fullName>
    </recommendedName>
</protein>